<dbReference type="GO" id="GO:0005829">
    <property type="term" value="C:cytosol"/>
    <property type="evidence" value="ECO:0007669"/>
    <property type="project" value="TreeGrafter"/>
</dbReference>
<dbReference type="PANTHER" id="PTHR39597">
    <property type="entry name" value="UBA DOMAIN-CONTAINING PROTEIN RUP1"/>
    <property type="match status" value="1"/>
</dbReference>
<evidence type="ECO:0000256" key="1">
    <source>
        <dbReference type="SAM" id="Coils"/>
    </source>
</evidence>
<dbReference type="Pfam" id="PF14555">
    <property type="entry name" value="UBA_4"/>
    <property type="match status" value="1"/>
</dbReference>
<reference evidence="3" key="1">
    <citation type="journal article" date="2020" name="Stud. Mycol.">
        <title>101 Dothideomycetes genomes: a test case for predicting lifestyles and emergence of pathogens.</title>
        <authorList>
            <person name="Haridas S."/>
            <person name="Albert R."/>
            <person name="Binder M."/>
            <person name="Bloem J."/>
            <person name="Labutti K."/>
            <person name="Salamov A."/>
            <person name="Andreopoulos B."/>
            <person name="Baker S."/>
            <person name="Barry K."/>
            <person name="Bills G."/>
            <person name="Bluhm B."/>
            <person name="Cannon C."/>
            <person name="Castanera R."/>
            <person name="Culley D."/>
            <person name="Daum C."/>
            <person name="Ezra D."/>
            <person name="Gonzalez J."/>
            <person name="Henrissat B."/>
            <person name="Kuo A."/>
            <person name="Liang C."/>
            <person name="Lipzen A."/>
            <person name="Lutzoni F."/>
            <person name="Magnuson J."/>
            <person name="Mondo S."/>
            <person name="Nolan M."/>
            <person name="Ohm R."/>
            <person name="Pangilinan J."/>
            <person name="Park H.-J."/>
            <person name="Ramirez L."/>
            <person name="Alfaro M."/>
            <person name="Sun H."/>
            <person name="Tritt A."/>
            <person name="Yoshinaga Y."/>
            <person name="Zwiers L.-H."/>
            <person name="Turgeon B."/>
            <person name="Goodwin S."/>
            <person name="Spatafora J."/>
            <person name="Crous P."/>
            <person name="Grigoriev I."/>
        </authorList>
    </citation>
    <scope>NUCLEOTIDE SEQUENCE</scope>
    <source>
        <strain evidence="3">CBS 133067</strain>
    </source>
</reference>
<dbReference type="GO" id="GO:0005634">
    <property type="term" value="C:nucleus"/>
    <property type="evidence" value="ECO:0007669"/>
    <property type="project" value="TreeGrafter"/>
</dbReference>
<dbReference type="Gene3D" id="1.10.8.10">
    <property type="entry name" value="DNA helicase RuvA subunit, C-terminal domain"/>
    <property type="match status" value="1"/>
</dbReference>
<dbReference type="EMBL" id="ML978132">
    <property type="protein sequence ID" value="KAF2095002.1"/>
    <property type="molecule type" value="Genomic_DNA"/>
</dbReference>
<dbReference type="AlphaFoldDB" id="A0A9P4I8A7"/>
<dbReference type="GO" id="GO:0016579">
    <property type="term" value="P:protein deubiquitination"/>
    <property type="evidence" value="ECO:0007669"/>
    <property type="project" value="TreeGrafter"/>
</dbReference>
<protein>
    <recommendedName>
        <fullName evidence="5">Ubiquitin interaction motif protein</fullName>
    </recommendedName>
</protein>
<evidence type="ECO:0000313" key="4">
    <source>
        <dbReference type="Proteomes" id="UP000799772"/>
    </source>
</evidence>
<feature type="region of interest" description="Disordered" evidence="2">
    <location>
        <begin position="738"/>
        <end position="804"/>
    </location>
</feature>
<name>A0A9P4I8A7_9PEZI</name>
<feature type="region of interest" description="Disordered" evidence="2">
    <location>
        <begin position="698"/>
        <end position="720"/>
    </location>
</feature>
<feature type="region of interest" description="Disordered" evidence="2">
    <location>
        <begin position="483"/>
        <end position="518"/>
    </location>
</feature>
<keyword evidence="4" id="KW-1185">Reference proteome</keyword>
<dbReference type="InterPro" id="IPR009060">
    <property type="entry name" value="UBA-like_sf"/>
</dbReference>
<proteinExistence type="predicted"/>
<feature type="region of interest" description="Disordered" evidence="2">
    <location>
        <begin position="92"/>
        <end position="131"/>
    </location>
</feature>
<feature type="compositionally biased region" description="Basic and acidic residues" evidence="2">
    <location>
        <begin position="788"/>
        <end position="804"/>
    </location>
</feature>
<feature type="compositionally biased region" description="Basic and acidic residues" evidence="2">
    <location>
        <begin position="483"/>
        <end position="496"/>
    </location>
</feature>
<feature type="compositionally biased region" description="Basic and acidic residues" evidence="2">
    <location>
        <begin position="750"/>
        <end position="759"/>
    </location>
</feature>
<gene>
    <name evidence="3" type="ORF">NA57DRAFT_59759</name>
</gene>
<evidence type="ECO:0000256" key="2">
    <source>
        <dbReference type="SAM" id="MobiDB-lite"/>
    </source>
</evidence>
<dbReference type="SUPFAM" id="SSF46934">
    <property type="entry name" value="UBA-like"/>
    <property type="match status" value="1"/>
</dbReference>
<sequence length="804" mass="89315">MASEPTQDAILQFQDFTQADYATALQFLRGAGNDLERAVEDYFQNPEKYKNNNAYDESVWEADRYGPAAADNIPEPPLKRRKRVAFQIDYAANDQYPRSGAPTRPPSRVSQNSSTKGAASGSPRADPFDGGAMYQSQEMGVVGGTGTQFGPATRDYYDNKSWAMTLANPSAVEVIPDPGALQRKREDHEPCFMKPLTNGDYLPSLVTILHSIPMSREALTFSSNTLASYGSDEDWWRGTAIRPRIIVHADEAEPVDHGEEVIRETQRLMAFLEASARSYGSVEVLSQLKALDANSQAESAKTLCDRFLVAWETSAARLEPALFANGYLFRSTAAEFVSAGDFREEQNFWCLNLVLENSGKGARITLYDLLDTAIWGNDPDGTKAEEQSIIQASPVLVMRVNQPDAAANGLNMEVPLTWYVDRYMHEHSLATKVMRRNKAKCYLEIQRLEGKQEQLKTFVSPTTGKTFNVKEMLAVSKSAFEPRRKTNVDGESKEDGIVEETEEMDTESPRYTIPELPPKPDVVAQLQAISDNIDRKLERLEQEKAKATVELERFSALFKEPSEYESQNPNARYNLCGLATDSRTTFVLRRAKEQLVTMEEGEPDQNQWWKLHYTNDPEITKTKVEEKDVIKAAEAGREVLLVYASGGAITDRDFVLPEALKAFVDTDNAIFEAEQLDAAAAANVGSGVPDEDITPLTGWNEDPPAYSDKQGFVPDDGKIEDDTTYAENEKQRMLERARAIKSRNSGDGGRGVEEGKDDVGQEMMPMEVSGDGDSQMVDVDLGGEEGEGEAHDKKRAEHVEDVGS</sequence>
<dbReference type="Proteomes" id="UP000799772">
    <property type="component" value="Unassembled WGS sequence"/>
</dbReference>
<feature type="compositionally biased region" description="Acidic residues" evidence="2">
    <location>
        <begin position="497"/>
        <end position="506"/>
    </location>
</feature>
<evidence type="ECO:0008006" key="5">
    <source>
        <dbReference type="Google" id="ProtNLM"/>
    </source>
</evidence>
<dbReference type="InterPro" id="IPR055335">
    <property type="entry name" value="Ucp6/RUP1"/>
</dbReference>
<keyword evidence="1" id="KW-0175">Coiled coil</keyword>
<feature type="coiled-coil region" evidence="1">
    <location>
        <begin position="523"/>
        <end position="557"/>
    </location>
</feature>
<accession>A0A9P4I8A7</accession>
<evidence type="ECO:0000313" key="3">
    <source>
        <dbReference type="EMBL" id="KAF2095002.1"/>
    </source>
</evidence>
<comment type="caution">
    <text evidence="3">The sequence shown here is derived from an EMBL/GenBank/DDBJ whole genome shotgun (WGS) entry which is preliminary data.</text>
</comment>
<dbReference type="PANTHER" id="PTHR39597:SF1">
    <property type="entry name" value="UBA DOMAIN-CONTAINING PROTEIN RUP1"/>
    <property type="match status" value="1"/>
</dbReference>
<dbReference type="OrthoDB" id="4489171at2759"/>
<organism evidence="3 4">
    <name type="scientific">Rhizodiscina lignyota</name>
    <dbReference type="NCBI Taxonomy" id="1504668"/>
    <lineage>
        <taxon>Eukaryota</taxon>
        <taxon>Fungi</taxon>
        <taxon>Dikarya</taxon>
        <taxon>Ascomycota</taxon>
        <taxon>Pezizomycotina</taxon>
        <taxon>Dothideomycetes</taxon>
        <taxon>Pleosporomycetidae</taxon>
        <taxon>Aulographales</taxon>
        <taxon>Rhizodiscinaceae</taxon>
        <taxon>Rhizodiscina</taxon>
    </lineage>
</organism>
<feature type="compositionally biased region" description="Polar residues" evidence="2">
    <location>
        <begin position="108"/>
        <end position="117"/>
    </location>
</feature>